<dbReference type="PANTHER" id="PTHR18898">
    <property type="entry name" value="NUCLEOPROTEIN TPR-RELATED"/>
    <property type="match status" value="1"/>
</dbReference>
<sequence length="1922" mass="214422">MMKTRRKSKAAAAAAAEAAAAEASTRDSSPAPAASQDVAFSVTIPNELDTNALVELIPDLNPSSPSPSAIVSLYRLLLSHASENDATRKELEEARAEIERKDVELDQALQDKESATRDLESALESVRAELQTAKSDKEELATSRNALRTQITAISTTQSAASTEVVLLKQKIEDVEREKRDLLTVVSRMEDDSTQRETEIQTLRGSLKQARQDHQELERQLRELKSNETASKFKIETLTQQLTLEQEQAARTSDELAAKVHEFAAYRRDKLGEVAKLQGDRDALAARLQTAESQLETLRTQHADQLRRHERATSELNQVTRQFAEQKESFATETTSLRNLVAKMQEREQATKKIVDEIDRKWNDVNAKAERREAVLREDILEQTQRAEEAEKRAAELDRILHGVEHGEFPMPSFASGGQSFSTPVRGPGTPSMANIGTPDFLSQSMLSPTVAMASRAQKGGKTFTEVYTDYVRLQEEYARKSAEFDNMDRTLSAVLAQIEERAPILSQQRAEYERLQLEASDLASQLAQAIAEREAYASSAHENEQKLRRSSKENSLLQKQLDDLGRQVRRLLKELGRAQDPSIPPDDELEADQSTRPAETIDAVITNNLVLFRSIPQLQEQNQKLLKITRELGAKLESEEREYREFLDKEQSEAIEEAHAAIKQLQEQLESQKKSSEITIQAYMKERDSLRALLARENAQASLAMSGIVHDEQRAVERTDVENELAEVQSQFEAYRSEMSIDSGRLRDEAQAARTEANQLGAALAKAKGEKEMQTKEMESLSNRNQQLLSQYTRIDIECKRVSDDLSTANGTVERLRTESANLRAEKKIWKDVEARLMEENRALALERSHLTDLMANVQKMHNDLDRSGESDRRRLENQVQMLENQTQDLRLQLVQERDSLRHLTLQNNFETKELRARVERSAEELAKTRESLVAAETSKKHLEERVEQLTKQLQANEEKLAVYERRATGANGATTRSDENMTREQQLEAEVAELRSALKVAEVDLAAARSHVQQFQDISQANELALATLNATHDEYKASTEAELARQNSEIEALQEKLRTAQQELAQVTRNNAELQRSLDTERVAWANDRKTLEDTIVEMSTSERAIENDRESREREIGQIEQQAKAAEERYAREVVAHAEALKSVADLREQLAKAQSLVRDHSSAAQTAQARLTASEASWKQQKEALDKEIADLNSRCKDLNAQNSLLHQHLDSVTSQAARIREAAASSAEVAETDSGDEADTKLAELRSVIAYLRREKDIAEMQLELSRQENLRLKTQIDHLTKSLDECHQELSEERERAASAAPSEAQHKELIERVNQLNILRESNATLRADCEASAKRVQELDSKLKELSAQLDPAKEDLSVARAELEAKDRQISRLEDENRKWKERNSQLLSKYDRIDPAEVDSLKEEIVQLKEAITERDGRITAQAERVVALENIVTRHKETGQKNNQKYLARFAQFNAEKAQLQEQIGQLQENLRTITAERDDLKARAGGGATSASSREQELSQQLESLRSDKAALESFLEERDVRVERSSTQIDELNNIIASLREERDKLLAEKVAPGVNAAAVAPESQWQSEKAEIIKARDEALAQVQLAKEQAQKAADEAKNIRLANEKFQVRIQDLSKARVADSEKAAAQQQAAVTAAVEKLRKELQASAPSDEIAARHARELRQLEERLTAVHGDKLRAAVDAAVLKARGETAFSFATPGGGQRAAIETAVEQRLKVQHEQEIASAVDRGRMEQAAKSKLKDQQLVRAQTKLKELEAQILEWRQNGILDEEKITATKAPATAPPPKSAPSSNITGTVASKSLPHKPPVPRSPSGEGSSRGRGAARGGARGAPLAIRGTARGRGGAHVPSPTSTTGESAVAGVSIVGAAAKRGRDEEAGSDDSLAKRLKPGEGLSKPVALRRDRVPPPS</sequence>
<feature type="compositionally biased region" description="Gly residues" evidence="5">
    <location>
        <begin position="1831"/>
        <end position="1843"/>
    </location>
</feature>
<dbReference type="EMBL" id="KV427612">
    <property type="protein sequence ID" value="KZT09250.1"/>
    <property type="molecule type" value="Genomic_DNA"/>
</dbReference>
<name>A0A165FNT8_9APHY</name>
<dbReference type="GeneID" id="63819910"/>
<evidence type="ECO:0000259" key="8">
    <source>
        <dbReference type="Pfam" id="PF25785"/>
    </source>
</evidence>
<dbReference type="OrthoDB" id="343070at2759"/>
<dbReference type="GO" id="GO:0017056">
    <property type="term" value="F:structural constituent of nuclear pore"/>
    <property type="evidence" value="ECO:0007669"/>
    <property type="project" value="TreeGrafter"/>
</dbReference>
<feature type="coiled-coil region" evidence="4">
    <location>
        <begin position="1338"/>
        <end position="1400"/>
    </location>
</feature>
<feature type="region of interest" description="Disordered" evidence="5">
    <location>
        <begin position="1790"/>
        <end position="1922"/>
    </location>
</feature>
<protein>
    <submittedName>
        <fullName evidence="9">Uncharacterized protein</fullName>
    </submittedName>
</protein>
<feature type="coiled-coil region" evidence="4">
    <location>
        <begin position="1039"/>
        <end position="1207"/>
    </location>
</feature>
<feature type="coiled-coil region" evidence="4">
    <location>
        <begin position="471"/>
        <end position="575"/>
    </location>
</feature>
<feature type="coiled-coil region" evidence="4">
    <location>
        <begin position="649"/>
        <end position="834"/>
    </location>
</feature>
<keyword evidence="2 4" id="KW-0175">Coiled coil</keyword>
<dbReference type="GO" id="GO:0005643">
    <property type="term" value="C:nuclear pore"/>
    <property type="evidence" value="ECO:0007669"/>
    <property type="project" value="TreeGrafter"/>
</dbReference>
<dbReference type="FunCoup" id="A0A165FNT8">
    <property type="interactions" value="647"/>
</dbReference>
<feature type="region of interest" description="Disordered" evidence="5">
    <location>
        <begin position="1"/>
        <end position="35"/>
    </location>
</feature>
<dbReference type="InterPro" id="IPR012929">
    <property type="entry name" value="Nucleoprot-TPR/MLP1-2_dom"/>
</dbReference>
<feature type="coiled-coil region" evidence="4">
    <location>
        <begin position="867"/>
        <end position="1006"/>
    </location>
</feature>
<feature type="coiled-coil region" evidence="4">
    <location>
        <begin position="77"/>
        <end position="329"/>
    </location>
</feature>
<dbReference type="Gene3D" id="1.10.287.1490">
    <property type="match status" value="1"/>
</dbReference>
<gene>
    <name evidence="9" type="ORF">LAESUDRAFT_545404</name>
</gene>
<proteinExistence type="predicted"/>
<reference evidence="9 10" key="1">
    <citation type="journal article" date="2016" name="Mol. Biol. Evol.">
        <title>Comparative Genomics of Early-Diverging Mushroom-Forming Fungi Provides Insights into the Origins of Lignocellulose Decay Capabilities.</title>
        <authorList>
            <person name="Nagy L.G."/>
            <person name="Riley R."/>
            <person name="Tritt A."/>
            <person name="Adam C."/>
            <person name="Daum C."/>
            <person name="Floudas D."/>
            <person name="Sun H."/>
            <person name="Yadav J.S."/>
            <person name="Pangilinan J."/>
            <person name="Larsson K.H."/>
            <person name="Matsuura K."/>
            <person name="Barry K."/>
            <person name="Labutti K."/>
            <person name="Kuo R."/>
            <person name="Ohm R.A."/>
            <person name="Bhattacharya S.S."/>
            <person name="Shirouzu T."/>
            <person name="Yoshinaga Y."/>
            <person name="Martin F.M."/>
            <person name="Grigoriev I.V."/>
            <person name="Hibbett D.S."/>
        </authorList>
    </citation>
    <scope>NUCLEOTIDE SEQUENCE [LARGE SCALE GENOMIC DNA]</scope>
    <source>
        <strain evidence="9 10">93-53</strain>
    </source>
</reference>
<feature type="compositionally biased region" description="Low complexity" evidence="5">
    <location>
        <begin position="1871"/>
        <end position="1883"/>
    </location>
</feature>
<evidence type="ECO:0000259" key="7">
    <source>
        <dbReference type="Pfam" id="PF25481"/>
    </source>
</evidence>
<dbReference type="Pfam" id="PF07926">
    <property type="entry name" value="TPR_MLP1_2"/>
    <property type="match status" value="1"/>
</dbReference>
<feature type="region of interest" description="Disordered" evidence="5">
    <location>
        <begin position="576"/>
        <end position="595"/>
    </location>
</feature>
<feature type="coiled-coil region" evidence="4">
    <location>
        <begin position="373"/>
        <end position="400"/>
    </location>
</feature>
<dbReference type="InterPro" id="IPR057974">
    <property type="entry name" value="NUA/TPR/MLP1-2-like_dom"/>
</dbReference>
<evidence type="ECO:0000313" key="10">
    <source>
        <dbReference type="Proteomes" id="UP000076871"/>
    </source>
</evidence>
<comment type="subcellular location">
    <subcellularLocation>
        <location evidence="1">Nucleus</location>
    </subcellularLocation>
</comment>
<keyword evidence="3" id="KW-0539">Nucleus</keyword>
<dbReference type="STRING" id="1314785.A0A165FNT8"/>
<dbReference type="InterPro" id="IPR057577">
    <property type="entry name" value="Nucleoprot-TPR/MLP1_dom"/>
</dbReference>
<evidence type="ECO:0000256" key="1">
    <source>
        <dbReference type="ARBA" id="ARBA00004123"/>
    </source>
</evidence>
<dbReference type="Proteomes" id="UP000076871">
    <property type="component" value="Unassembled WGS sequence"/>
</dbReference>
<evidence type="ECO:0000259" key="6">
    <source>
        <dbReference type="Pfam" id="PF07926"/>
    </source>
</evidence>
<feature type="domain" description="Nucleoprotein TPR/MPL1" evidence="7">
    <location>
        <begin position="227"/>
        <end position="303"/>
    </location>
</feature>
<dbReference type="Pfam" id="PF25785">
    <property type="entry name" value="TPR"/>
    <property type="match status" value="1"/>
</dbReference>
<accession>A0A165FNT8</accession>
<dbReference type="InParanoid" id="A0A165FNT8"/>
<feature type="coiled-coil region" evidence="4">
    <location>
        <begin position="1248"/>
        <end position="1303"/>
    </location>
</feature>
<feature type="domain" description="NUA/TPR/MLP1-2-like" evidence="8">
    <location>
        <begin position="541"/>
        <end position="642"/>
    </location>
</feature>
<evidence type="ECO:0000256" key="5">
    <source>
        <dbReference type="SAM" id="MobiDB-lite"/>
    </source>
</evidence>
<dbReference type="RefSeq" id="XP_040766990.1">
    <property type="nucleotide sequence ID" value="XM_040902879.1"/>
</dbReference>
<feature type="region of interest" description="Disordered" evidence="5">
    <location>
        <begin position="1495"/>
        <end position="1516"/>
    </location>
</feature>
<keyword evidence="10" id="KW-1185">Reference proteome</keyword>
<feature type="compositionally biased region" description="Low complexity" evidence="5">
    <location>
        <begin position="10"/>
        <end position="23"/>
    </location>
</feature>
<organism evidence="9 10">
    <name type="scientific">Laetiporus sulphureus 93-53</name>
    <dbReference type="NCBI Taxonomy" id="1314785"/>
    <lineage>
        <taxon>Eukaryota</taxon>
        <taxon>Fungi</taxon>
        <taxon>Dikarya</taxon>
        <taxon>Basidiomycota</taxon>
        <taxon>Agaricomycotina</taxon>
        <taxon>Agaricomycetes</taxon>
        <taxon>Polyporales</taxon>
        <taxon>Laetiporus</taxon>
    </lineage>
</organism>
<dbReference type="GO" id="GO:0006606">
    <property type="term" value="P:protein import into nucleus"/>
    <property type="evidence" value="ECO:0007669"/>
    <property type="project" value="InterPro"/>
</dbReference>
<feature type="domain" description="Nucleoprotein TPR/MLP1-2" evidence="6">
    <location>
        <begin position="1092"/>
        <end position="1218"/>
    </location>
</feature>
<dbReference type="PANTHER" id="PTHR18898:SF2">
    <property type="entry name" value="NUCLEOPROTEIN TPR"/>
    <property type="match status" value="1"/>
</dbReference>
<dbReference type="GO" id="GO:0006406">
    <property type="term" value="P:mRNA export from nucleus"/>
    <property type="evidence" value="ECO:0007669"/>
    <property type="project" value="TreeGrafter"/>
</dbReference>
<evidence type="ECO:0000256" key="3">
    <source>
        <dbReference type="ARBA" id="ARBA00023242"/>
    </source>
</evidence>
<dbReference type="Pfam" id="PF25481">
    <property type="entry name" value="Nucleoprot-TPR"/>
    <property type="match status" value="1"/>
</dbReference>
<evidence type="ECO:0000256" key="2">
    <source>
        <dbReference type="ARBA" id="ARBA00023054"/>
    </source>
</evidence>
<evidence type="ECO:0000313" key="9">
    <source>
        <dbReference type="EMBL" id="KZT09250.1"/>
    </source>
</evidence>
<evidence type="ECO:0000256" key="4">
    <source>
        <dbReference type="SAM" id="Coils"/>
    </source>
</evidence>
<feature type="coiled-coil region" evidence="4">
    <location>
        <begin position="1752"/>
        <end position="1779"/>
    </location>
</feature>
<feature type="compositionally biased region" description="Basic and acidic residues" evidence="5">
    <location>
        <begin position="1913"/>
        <end position="1922"/>
    </location>
</feature>